<dbReference type="Proteomes" id="UP000092213">
    <property type="component" value="Chromosome"/>
</dbReference>
<protein>
    <recommendedName>
        <fullName evidence="3">OmpA-like domain-containing protein</fullName>
    </recommendedName>
</protein>
<dbReference type="AlphaFoldDB" id="A0A193G0U4"/>
<dbReference type="RefSeq" id="WP_066671199.1">
    <property type="nucleotide sequence ID" value="NZ_CP016171.1"/>
</dbReference>
<evidence type="ECO:0000313" key="1">
    <source>
        <dbReference type="EMBL" id="ANN73268.1"/>
    </source>
</evidence>
<evidence type="ECO:0000313" key="2">
    <source>
        <dbReference type="Proteomes" id="UP000092213"/>
    </source>
</evidence>
<dbReference type="STRING" id="463025.BAU08_19665"/>
<sequence>MYTQASASHANLSAFAPFADNHAAPKAGPSPESTGAADALAGYQAPEVEPAGSIRSKRDTTDIVIERMASSVGEIIMSDRLRGELDKVVNTVKRMDVREIEVKAYNPFFKEPAKARGDAVKQYLIMKGIDANLIEVSPKGPGYGNKDSALAKEKGVRIEIYGSPKADAQPRPAKRSIEYLMA</sequence>
<accession>A0A193G0U4</accession>
<organism evidence="1 2">
    <name type="scientific">Bordetella bronchialis</name>
    <dbReference type="NCBI Taxonomy" id="463025"/>
    <lineage>
        <taxon>Bacteria</taxon>
        <taxon>Pseudomonadati</taxon>
        <taxon>Pseudomonadota</taxon>
        <taxon>Betaproteobacteria</taxon>
        <taxon>Burkholderiales</taxon>
        <taxon>Alcaligenaceae</taxon>
        <taxon>Bordetella</taxon>
    </lineage>
</organism>
<reference evidence="1 2" key="1">
    <citation type="submission" date="2016-06" db="EMBL/GenBank/DDBJ databases">
        <title>Complete genome sequences of Bordetella bronchialis and Bordetella flabilis.</title>
        <authorList>
            <person name="LiPuma J.J."/>
            <person name="Spilker T."/>
        </authorList>
    </citation>
    <scope>NUCLEOTIDE SEQUENCE [LARGE SCALE GENOMIC DNA]</scope>
    <source>
        <strain evidence="1 2">AU17976</strain>
    </source>
</reference>
<name>A0A193G0U4_9BORD</name>
<evidence type="ECO:0008006" key="3">
    <source>
        <dbReference type="Google" id="ProtNLM"/>
    </source>
</evidence>
<dbReference type="EMBL" id="CP016171">
    <property type="protein sequence ID" value="ANN73268.1"/>
    <property type="molecule type" value="Genomic_DNA"/>
</dbReference>
<proteinExistence type="predicted"/>
<gene>
    <name evidence="1" type="ORF">BAU08_19665</name>
</gene>